<feature type="non-terminal residue" evidence="4">
    <location>
        <position position="1186"/>
    </location>
</feature>
<comment type="subcellular location">
    <subcellularLocation>
        <location evidence="1">Secreted</location>
    </subcellularLocation>
</comment>
<accession>A0A967KC01</accession>
<proteinExistence type="predicted"/>
<comment type="caution">
    <text evidence="4">The sequence shown here is derived from an EMBL/GenBank/DDBJ whole genome shotgun (WGS) entry which is preliminary data.</text>
</comment>
<feature type="compositionally biased region" description="Gly residues" evidence="3">
    <location>
        <begin position="74"/>
        <end position="96"/>
    </location>
</feature>
<dbReference type="InterPro" id="IPR018511">
    <property type="entry name" value="Hemolysin-typ_Ca-bd_CS"/>
</dbReference>
<sequence length="1186" mass="116905">MAQDNSQTPFPGDPKENLQAAAALQNIEAPALAALVTGDAGDNTLVGGMGDDTLDGGGGNDILDGDAGNDVLGGGTGADTLNGGAGDDTLDGGGGNDTLDGDAGNDVLGGGTGADSLNGGIGDDSLDGGGGNDTLDGGAGNDALGGGTGTDTVTYSNTTLGVSVDLGAGTATGSESGSDTLSGIENVEGGSGADTLVGNAGANLLTGNAGNDSLDGGGGNDTLDGGAGNDALGGGTGTDTVTYSNTTLGVSVDLGAGTATGSESGSDTLTGIENVEGGSGADTLVGNTGANLLTGNAGNDSLSGSGGNDTLEGGLGEDTAVFSGDFADYQITNLGGGAIEVSDQRVGSPDGTDLLMGIENLQFNDQTITVDDVLMPVAVEGDHLFRVLADGSASGDLDTDTVAVSLVSDVANGSLTLNADGTYSYTPTLGFTGVDSFVYLDGGVERTVRIEVGLAGSGPAQQVNNVVGQNEASADLTALSGGGYLVTWVVSNGGVDQGVYAQRFDAQGIEVGAEIFIPKPGAPDVSAFNPTAVELADGTFVLLWQFGNANDPGLRALRYAADGTQLSVSEVNIDGGPRGERDPEITALEDGGYAVAWDRTDDQGNDDILVRTFDADGTPRTAALSLDVGAGNKAPAILTLGGGEFLVAWVGDSNTDIIGQRFDATTGTAVVGGQFTIATTAVGETASRVDLALLEGGSLVAVWSESNADADGAGLLGRVFAADGTPLGAAFTVNETVAGEQLTPSVTELPGGGFLVTWASEIGGQSNIHARAFDAGGTPVGEEFVVTDGLAGSQSNPEVIVLEDGRLAFSWGEPDGTSDGIFTRVLSLGTDRHDNLQGGIEDDTLRGFAGNDILDGGAGNDTLDGGAGTDTVSYVNTTLGVSVDLGAGTATGGETGTDSLSNIENVEGGSGNDSLSGGADANLLSGNAGADTLVGGAGNDTLDGGAGDDTAVFSGNFADYQVTDLGGGNVQVADQRVGSPDGTDFLTGIENLQFNDQIITVDDALTPPLAADDHLLRVLADGAAAGDLDTDTVAVTLVSDVSNGSLTLNADGTYSYTPAMGFSGVDSFVYLDGGVERTVRIEVGLGGSGPAVSVNNTAIFVGDIASLAGGGYVTTVSTGSVVSTQRFNDQGEAVGSPLLIGQPLNSPEVIGLSDGGFVVGLEWDEGIYVQRYDADGGLVGTGSTIA</sequence>
<protein>
    <submittedName>
        <fullName evidence="4">Calcium-binding protein</fullName>
    </submittedName>
</protein>
<reference evidence="4" key="1">
    <citation type="submission" date="2020-03" db="EMBL/GenBank/DDBJ databases">
        <title>Genome of Pelagibius litoralis DSM 21314T.</title>
        <authorList>
            <person name="Wang G."/>
        </authorList>
    </citation>
    <scope>NUCLEOTIDE SEQUENCE</scope>
    <source>
        <strain evidence="4">DSM 21314</strain>
    </source>
</reference>
<dbReference type="Gene3D" id="2.150.10.10">
    <property type="entry name" value="Serralysin-like metalloprotease, C-terminal"/>
    <property type="match status" value="6"/>
</dbReference>
<dbReference type="AlphaFoldDB" id="A0A967KC01"/>
<name>A0A967KC01_9PROT</name>
<dbReference type="EMBL" id="JAAQPH010000045">
    <property type="protein sequence ID" value="NIA72433.1"/>
    <property type="molecule type" value="Genomic_DNA"/>
</dbReference>
<dbReference type="PANTHER" id="PTHR38340">
    <property type="entry name" value="S-LAYER PROTEIN"/>
    <property type="match status" value="1"/>
</dbReference>
<evidence type="ECO:0000313" key="4">
    <source>
        <dbReference type="EMBL" id="NIA72433.1"/>
    </source>
</evidence>
<dbReference type="Pfam" id="PF00353">
    <property type="entry name" value="HemolysinCabind"/>
    <property type="match status" value="7"/>
</dbReference>
<evidence type="ECO:0000256" key="1">
    <source>
        <dbReference type="ARBA" id="ARBA00004613"/>
    </source>
</evidence>
<organism evidence="4 5">
    <name type="scientific">Pelagibius litoralis</name>
    <dbReference type="NCBI Taxonomy" id="374515"/>
    <lineage>
        <taxon>Bacteria</taxon>
        <taxon>Pseudomonadati</taxon>
        <taxon>Pseudomonadota</taxon>
        <taxon>Alphaproteobacteria</taxon>
        <taxon>Rhodospirillales</taxon>
        <taxon>Rhodovibrionaceae</taxon>
        <taxon>Pelagibius</taxon>
    </lineage>
</organism>
<dbReference type="InterPro" id="IPR001343">
    <property type="entry name" value="Hemolysn_Ca-bd"/>
</dbReference>
<dbReference type="GO" id="GO:0005576">
    <property type="term" value="C:extracellular region"/>
    <property type="evidence" value="ECO:0007669"/>
    <property type="project" value="UniProtKB-SubCell"/>
</dbReference>
<feature type="region of interest" description="Disordered" evidence="3">
    <location>
        <begin position="74"/>
        <end position="143"/>
    </location>
</feature>
<feature type="compositionally biased region" description="Low complexity" evidence="3">
    <location>
        <begin position="97"/>
        <end position="106"/>
    </location>
</feature>
<feature type="compositionally biased region" description="Gly residues" evidence="3">
    <location>
        <begin position="107"/>
        <end position="143"/>
    </location>
</feature>
<dbReference type="PANTHER" id="PTHR38340:SF1">
    <property type="entry name" value="S-LAYER PROTEIN"/>
    <property type="match status" value="1"/>
</dbReference>
<keyword evidence="5" id="KW-1185">Reference proteome</keyword>
<gene>
    <name evidence="4" type="ORF">HBA54_27980</name>
</gene>
<dbReference type="PRINTS" id="PR00313">
    <property type="entry name" value="CABNDNGRPT"/>
</dbReference>
<dbReference type="GO" id="GO:0005509">
    <property type="term" value="F:calcium ion binding"/>
    <property type="evidence" value="ECO:0007669"/>
    <property type="project" value="InterPro"/>
</dbReference>
<dbReference type="InterPro" id="IPR050557">
    <property type="entry name" value="RTX_toxin/Mannuronan_C5-epim"/>
</dbReference>
<dbReference type="InterPro" id="IPR011049">
    <property type="entry name" value="Serralysin-like_metalloprot_C"/>
</dbReference>
<dbReference type="Proteomes" id="UP000761264">
    <property type="component" value="Unassembled WGS sequence"/>
</dbReference>
<evidence type="ECO:0000313" key="5">
    <source>
        <dbReference type="Proteomes" id="UP000761264"/>
    </source>
</evidence>
<evidence type="ECO:0000256" key="2">
    <source>
        <dbReference type="ARBA" id="ARBA00022525"/>
    </source>
</evidence>
<dbReference type="SUPFAM" id="SSF51120">
    <property type="entry name" value="beta-Roll"/>
    <property type="match status" value="3"/>
</dbReference>
<dbReference type="Pfam" id="PF17963">
    <property type="entry name" value="Big_9"/>
    <property type="match status" value="2"/>
</dbReference>
<dbReference type="PROSITE" id="PS00330">
    <property type="entry name" value="HEMOLYSIN_CALCIUM"/>
    <property type="match status" value="12"/>
</dbReference>
<evidence type="ECO:0000256" key="3">
    <source>
        <dbReference type="SAM" id="MobiDB-lite"/>
    </source>
</evidence>
<dbReference type="RefSeq" id="WP_167231821.1">
    <property type="nucleotide sequence ID" value="NZ_JAAQPH010000045.1"/>
</dbReference>
<keyword evidence="2" id="KW-0964">Secreted</keyword>